<feature type="region of interest" description="Disordered" evidence="1">
    <location>
        <begin position="590"/>
        <end position="746"/>
    </location>
</feature>
<accession>A0ABN9VS19</accession>
<dbReference type="Proteomes" id="UP001189429">
    <property type="component" value="Unassembled WGS sequence"/>
</dbReference>
<feature type="non-terminal residue" evidence="2">
    <location>
        <position position="746"/>
    </location>
</feature>
<dbReference type="EMBL" id="CAUYUJ010017613">
    <property type="protein sequence ID" value="CAK0876263.1"/>
    <property type="molecule type" value="Genomic_DNA"/>
</dbReference>
<feature type="region of interest" description="Disordered" evidence="1">
    <location>
        <begin position="451"/>
        <end position="470"/>
    </location>
</feature>
<feature type="compositionally biased region" description="Basic residues" evidence="1">
    <location>
        <begin position="702"/>
        <end position="715"/>
    </location>
</feature>
<reference evidence="2" key="1">
    <citation type="submission" date="2023-10" db="EMBL/GenBank/DDBJ databases">
        <authorList>
            <person name="Chen Y."/>
            <person name="Shah S."/>
            <person name="Dougan E. K."/>
            <person name="Thang M."/>
            <person name="Chan C."/>
        </authorList>
    </citation>
    <scope>NUCLEOTIDE SEQUENCE [LARGE SCALE GENOMIC DNA]</scope>
</reference>
<name>A0ABN9VS19_9DINO</name>
<protein>
    <submittedName>
        <fullName evidence="2">Uncharacterized protein</fullName>
    </submittedName>
</protein>
<comment type="caution">
    <text evidence="2">The sequence shown here is derived from an EMBL/GenBank/DDBJ whole genome shotgun (WGS) entry which is preliminary data.</text>
</comment>
<keyword evidence="3" id="KW-1185">Reference proteome</keyword>
<feature type="compositionally biased region" description="Basic residues" evidence="1">
    <location>
        <begin position="615"/>
        <end position="633"/>
    </location>
</feature>
<evidence type="ECO:0000313" key="3">
    <source>
        <dbReference type="Proteomes" id="UP001189429"/>
    </source>
</evidence>
<organism evidence="2 3">
    <name type="scientific">Prorocentrum cordatum</name>
    <dbReference type="NCBI Taxonomy" id="2364126"/>
    <lineage>
        <taxon>Eukaryota</taxon>
        <taxon>Sar</taxon>
        <taxon>Alveolata</taxon>
        <taxon>Dinophyceae</taxon>
        <taxon>Prorocentrales</taxon>
        <taxon>Prorocentraceae</taxon>
        <taxon>Prorocentrum</taxon>
    </lineage>
</organism>
<sequence length="746" mass="80249">MVHTRLDTNLVVTMSSAAAAAAVDEDMLRPAWMKDPYSAPAAKKMRSGAAAREEAKRGAGGSNALQYLVLLLAKSVLTDSRALADLSSTVHHAFDVVVDGDLVVQKNEQAGQVVDFDARGPPFGAIIMQVFHGAATMEKKDEQKEPWMTTVLKMWTEELTKRSAQNFSVECRFTGPLDFAFCALLALSLWAVLSPSEADGFLSESLLEQWDAFFGHVLDLRAAPLRALRRCVKGATAQGSKGARLEKWAEKLGLRPRGEGLWDLPSMGTFPAHGEFDGIVAGDVYADGSLLRGSCAALRRGGWSFAQLTPSVRLRFTCCGPQPGAQWHRAIFRSDLEAVRRVLEVACPPLTIWADCRSILDGFARGPAWAERPSTMHAKTWSRRWALLAENGDIGPRGVLAAGVQQLGEQIGGLGAILSCGQWGPLDDGDVSRCSFTETRRDVTVPVDRAESVAPTTKPGETVAPTSPANEAVAEEREAAGGAKGAKAAKSRKATLTMEALKQHTEALAKAEAEAMRGTVGTAKRGYSMSVPGKSKVGGRSATFHGRSAARSVAASGVDTVATFRTHKTTRELLVGASVMREIMRSVSPISEPGVQLGNKRRAADDSDEDESPARAKKRKKKDKKEKKGKKDRAHRELGAQALKDLGSGRRAGRAKIVPRPLSPSHFPMASPTPAGATSTQGAPSRWQGEAPSASEDFAWAARKKEHKPKLKLRGRSAVPSASVDRRETAKPKRKAKKREERPPEG</sequence>
<evidence type="ECO:0000256" key="1">
    <source>
        <dbReference type="SAM" id="MobiDB-lite"/>
    </source>
</evidence>
<gene>
    <name evidence="2" type="ORF">PCOR1329_LOCUS60695</name>
</gene>
<proteinExistence type="predicted"/>
<evidence type="ECO:0000313" key="2">
    <source>
        <dbReference type="EMBL" id="CAK0876263.1"/>
    </source>
</evidence>